<dbReference type="EMBL" id="HBIQ01051803">
    <property type="protein sequence ID" value="CAE0560233.1"/>
    <property type="molecule type" value="Transcribed_RNA"/>
</dbReference>
<dbReference type="AlphaFoldDB" id="A0A7S3WIS1"/>
<gene>
    <name evidence="2" type="ORF">SACU0126_LOCUS16486</name>
</gene>
<evidence type="ECO:0000256" key="1">
    <source>
        <dbReference type="SAM" id="MobiDB-lite"/>
    </source>
</evidence>
<evidence type="ECO:0000313" key="2">
    <source>
        <dbReference type="EMBL" id="CAE0560233.1"/>
    </source>
</evidence>
<reference evidence="2" key="1">
    <citation type="submission" date="2021-01" db="EMBL/GenBank/DDBJ databases">
        <authorList>
            <person name="Corre E."/>
            <person name="Pelletier E."/>
            <person name="Niang G."/>
            <person name="Scheremetjew M."/>
            <person name="Finn R."/>
            <person name="Kale V."/>
            <person name="Holt S."/>
            <person name="Cochrane G."/>
            <person name="Meng A."/>
            <person name="Brown T."/>
            <person name="Cohen L."/>
        </authorList>
    </citation>
    <scope>NUCLEOTIDE SEQUENCE</scope>
    <source>
        <strain evidence="2">SPMC142</strain>
    </source>
</reference>
<feature type="compositionally biased region" description="Low complexity" evidence="1">
    <location>
        <begin position="54"/>
        <end position="65"/>
    </location>
</feature>
<feature type="region of interest" description="Disordered" evidence="1">
    <location>
        <begin position="1"/>
        <end position="20"/>
    </location>
</feature>
<accession>A0A7S3WIS1</accession>
<organism evidence="2">
    <name type="scientific">Strombidinopsis acuminata</name>
    <dbReference type="NCBI Taxonomy" id="141414"/>
    <lineage>
        <taxon>Eukaryota</taxon>
        <taxon>Sar</taxon>
        <taxon>Alveolata</taxon>
        <taxon>Ciliophora</taxon>
        <taxon>Intramacronucleata</taxon>
        <taxon>Spirotrichea</taxon>
        <taxon>Choreotrichia</taxon>
        <taxon>Choreotrichida</taxon>
        <taxon>Strombidinopsidae</taxon>
        <taxon>Strombidinopsis</taxon>
    </lineage>
</organism>
<name>A0A7S3WIS1_9SPIT</name>
<sequence>MGCTASTGVAEAAKQKKAQPNIHDVAQMAAECAPLPTKYSGTLLAGSPQTKKGAAIPSAAAQASPTKGNIRKGTRQQKGDAPSGPRSDKRRVTWGESEVALYRVQLSRSASF</sequence>
<protein>
    <submittedName>
        <fullName evidence="2">Uncharacterized protein</fullName>
    </submittedName>
</protein>
<proteinExistence type="predicted"/>
<feature type="region of interest" description="Disordered" evidence="1">
    <location>
        <begin position="39"/>
        <end position="95"/>
    </location>
</feature>